<feature type="domain" description="IraD/Gp25-like" evidence="1">
    <location>
        <begin position="39"/>
        <end position="142"/>
    </location>
</feature>
<comment type="caution">
    <text evidence="2">The sequence shown here is derived from an EMBL/GenBank/DDBJ whole genome shotgun (WGS) entry which is preliminary data.</text>
</comment>
<dbReference type="eggNOG" id="COG3518">
    <property type="taxonomic scope" value="Bacteria"/>
</dbReference>
<dbReference type="InterPro" id="IPR017737">
    <property type="entry name" value="TssE1-like"/>
</dbReference>
<keyword evidence="3" id="KW-1185">Reference proteome</keyword>
<evidence type="ECO:0000313" key="2">
    <source>
        <dbReference type="EMBL" id="EDY19663.1"/>
    </source>
</evidence>
<dbReference type="PANTHER" id="PTHR38595">
    <property type="entry name" value="CYTOPLASMIC PROTEIN-RELATED"/>
    <property type="match status" value="1"/>
</dbReference>
<reference evidence="2 3" key="1">
    <citation type="journal article" date="2011" name="J. Bacteriol.">
        <title>Genome sequence of Chthoniobacter flavus Ellin428, an aerobic heterotrophic soil bacterium.</title>
        <authorList>
            <person name="Kant R."/>
            <person name="van Passel M.W."/>
            <person name="Palva A."/>
            <person name="Lucas S."/>
            <person name="Lapidus A."/>
            <person name="Glavina Del Rio T."/>
            <person name="Dalin E."/>
            <person name="Tice H."/>
            <person name="Bruce D."/>
            <person name="Goodwin L."/>
            <person name="Pitluck S."/>
            <person name="Larimer F.W."/>
            <person name="Land M.L."/>
            <person name="Hauser L."/>
            <person name="Sangwan P."/>
            <person name="de Vos W.M."/>
            <person name="Janssen P.H."/>
            <person name="Smidt H."/>
        </authorList>
    </citation>
    <scope>NUCLEOTIDE SEQUENCE [LARGE SCALE GENOMIC DNA]</scope>
    <source>
        <strain evidence="2 3">Ellin428</strain>
    </source>
</reference>
<proteinExistence type="predicted"/>
<protein>
    <submittedName>
        <fullName evidence="2">Type VI secretion system lysozyme-related protein</fullName>
    </submittedName>
</protein>
<dbReference type="Proteomes" id="UP000005824">
    <property type="component" value="Unassembled WGS sequence"/>
</dbReference>
<name>B4D1Q1_9BACT</name>
<dbReference type="InParanoid" id="B4D1Q1"/>
<organism evidence="2 3">
    <name type="scientific">Chthoniobacter flavus Ellin428</name>
    <dbReference type="NCBI Taxonomy" id="497964"/>
    <lineage>
        <taxon>Bacteria</taxon>
        <taxon>Pseudomonadati</taxon>
        <taxon>Verrucomicrobiota</taxon>
        <taxon>Spartobacteria</taxon>
        <taxon>Chthoniobacterales</taxon>
        <taxon>Chthoniobacteraceae</taxon>
        <taxon>Chthoniobacter</taxon>
    </lineage>
</organism>
<dbReference type="InterPro" id="IPR053176">
    <property type="entry name" value="T6SS_TssE1-like"/>
</dbReference>
<accession>B4D1Q1</accession>
<dbReference type="AlphaFoldDB" id="B4D1Q1"/>
<evidence type="ECO:0000259" key="1">
    <source>
        <dbReference type="Pfam" id="PF04965"/>
    </source>
</evidence>
<dbReference type="PANTHER" id="PTHR38595:SF1">
    <property type="entry name" value="TYPE VI SECRETION SYSTEM COMPONENT TSSE1"/>
    <property type="match status" value="1"/>
</dbReference>
<dbReference type="STRING" id="497964.CfE428DRAFT_2839"/>
<dbReference type="RefSeq" id="WP_006980164.1">
    <property type="nucleotide sequence ID" value="NZ_ABVL01000007.1"/>
</dbReference>
<dbReference type="InterPro" id="IPR007048">
    <property type="entry name" value="IraD/Gp25-like"/>
</dbReference>
<dbReference type="NCBIfam" id="TIGR03357">
    <property type="entry name" value="VI_zyme"/>
    <property type="match status" value="1"/>
</dbReference>
<dbReference type="Pfam" id="PF04965">
    <property type="entry name" value="GPW_gp25"/>
    <property type="match status" value="1"/>
</dbReference>
<dbReference type="SUPFAM" id="SSF160719">
    <property type="entry name" value="gpW/gp25-like"/>
    <property type="match status" value="1"/>
</dbReference>
<gene>
    <name evidence="2" type="ORF">CfE428DRAFT_2839</name>
</gene>
<sequence length="162" mass="18246">MPDPVQSERIQPCLLDRLTDEQPENRIESRNARVISPSRYRDAVLRDVRWLFNTSSRLASEDMAEFPEVAASVLSYGIRDLCGRVTSSVDIPELERELTNAMIAFEPRIIPGTLQIRGLQDGSGSAPSMLTFEINAELWANPVPEHLFIKTEIDLETGHCHV</sequence>
<evidence type="ECO:0000313" key="3">
    <source>
        <dbReference type="Proteomes" id="UP000005824"/>
    </source>
</evidence>
<dbReference type="EMBL" id="ABVL01000007">
    <property type="protein sequence ID" value="EDY19663.1"/>
    <property type="molecule type" value="Genomic_DNA"/>
</dbReference>